<feature type="signal peptide" evidence="1">
    <location>
        <begin position="1"/>
        <end position="26"/>
    </location>
</feature>
<evidence type="ECO:0000313" key="2">
    <source>
        <dbReference type="EMBL" id="SFU63007.1"/>
    </source>
</evidence>
<name>A0A1I7HQP0_9BACT</name>
<dbReference type="RefSeq" id="WP_068837954.1">
    <property type="nucleotide sequence ID" value="NZ_BMXC01000002.1"/>
</dbReference>
<dbReference type="OrthoDB" id="853660at2"/>
<dbReference type="EMBL" id="FPCA01000002">
    <property type="protein sequence ID" value="SFU63007.1"/>
    <property type="molecule type" value="Genomic_DNA"/>
</dbReference>
<organism evidence="2 3">
    <name type="scientific">Pontibacter akesuensis</name>
    <dbReference type="NCBI Taxonomy" id="388950"/>
    <lineage>
        <taxon>Bacteria</taxon>
        <taxon>Pseudomonadati</taxon>
        <taxon>Bacteroidota</taxon>
        <taxon>Cytophagia</taxon>
        <taxon>Cytophagales</taxon>
        <taxon>Hymenobacteraceae</taxon>
        <taxon>Pontibacter</taxon>
    </lineage>
</organism>
<dbReference type="Proteomes" id="UP000182491">
    <property type="component" value="Unassembled WGS sequence"/>
</dbReference>
<keyword evidence="3" id="KW-1185">Reference proteome</keyword>
<dbReference type="STRING" id="388950.GCA_001611675_01947"/>
<dbReference type="PROSITE" id="PS51257">
    <property type="entry name" value="PROKAR_LIPOPROTEIN"/>
    <property type="match status" value="1"/>
</dbReference>
<reference evidence="3" key="1">
    <citation type="submission" date="2016-10" db="EMBL/GenBank/DDBJ databases">
        <authorList>
            <person name="Varghese N."/>
        </authorList>
    </citation>
    <scope>NUCLEOTIDE SEQUENCE [LARGE SCALE GENOMIC DNA]</scope>
    <source>
        <strain evidence="3">DSM 18820</strain>
    </source>
</reference>
<gene>
    <name evidence="2" type="ORF">SAMN04487941_1598</name>
</gene>
<accession>A0A1I7HQP0</accession>
<evidence type="ECO:0000256" key="1">
    <source>
        <dbReference type="SAM" id="SignalP"/>
    </source>
</evidence>
<protein>
    <submittedName>
        <fullName evidence="2">Uncharacterized protein</fullName>
    </submittedName>
</protein>
<feature type="chain" id="PRO_5010374870" evidence="1">
    <location>
        <begin position="27"/>
        <end position="63"/>
    </location>
</feature>
<keyword evidence="1" id="KW-0732">Signal</keyword>
<dbReference type="AlphaFoldDB" id="A0A1I7HQP0"/>
<evidence type="ECO:0000313" key="3">
    <source>
        <dbReference type="Proteomes" id="UP000182491"/>
    </source>
</evidence>
<sequence length="63" mass="7029">MRKIQALFLLLSCMVLLFGTSCQRHGMPCPKPTSKRTAKIQGADGLQAIQVNMDKNGRVKKRN</sequence>
<proteinExistence type="predicted"/>